<comment type="caution">
    <text evidence="1">The sequence shown here is derived from an EMBL/GenBank/DDBJ whole genome shotgun (WGS) entry which is preliminary data.</text>
</comment>
<sequence>MNRQQPQLDIRKIRKALKRTYKSYGRLLGIHCHGLDGKPAPSHRIQEWERNSRPVPAYIYRACAETVSDEWASQRHEAPPSDHAGLDEFFGSLLSPALGRLFAFSLIDAQNGNKVEISEIFIEHVQQMYGFDISYVWE</sequence>
<dbReference type="RefSeq" id="WP_214187584.1">
    <property type="nucleotide sequence ID" value="NZ_BSDS01000002.1"/>
</dbReference>
<dbReference type="EMBL" id="BSDS01000002">
    <property type="protein sequence ID" value="GLI38781.1"/>
    <property type="molecule type" value="Genomic_DNA"/>
</dbReference>
<reference evidence="1" key="1">
    <citation type="submission" date="2022-12" db="EMBL/GenBank/DDBJ databases">
        <title>Reference genome sequencing for broad-spectrum identification of bacterial and archaeal isolates by mass spectrometry.</title>
        <authorList>
            <person name="Sekiguchi Y."/>
            <person name="Tourlousse D.M."/>
        </authorList>
    </citation>
    <scope>NUCLEOTIDE SEQUENCE</scope>
    <source>
        <strain evidence="1">H2</strain>
    </source>
</reference>
<evidence type="ECO:0000313" key="2">
    <source>
        <dbReference type="Proteomes" id="UP001144352"/>
    </source>
</evidence>
<dbReference type="AlphaFoldDB" id="A0A9W6G1G9"/>
<accession>A0A9W6G1G9</accession>
<organism evidence="1 2">
    <name type="scientific">Geobacter hydrogenophilus</name>
    <dbReference type="NCBI Taxonomy" id="40983"/>
    <lineage>
        <taxon>Bacteria</taxon>
        <taxon>Pseudomonadati</taxon>
        <taxon>Thermodesulfobacteriota</taxon>
        <taxon>Desulfuromonadia</taxon>
        <taxon>Geobacterales</taxon>
        <taxon>Geobacteraceae</taxon>
        <taxon>Geobacter</taxon>
    </lineage>
</organism>
<evidence type="ECO:0000313" key="1">
    <source>
        <dbReference type="EMBL" id="GLI38781.1"/>
    </source>
</evidence>
<dbReference type="Proteomes" id="UP001144352">
    <property type="component" value="Unassembled WGS sequence"/>
</dbReference>
<protein>
    <submittedName>
        <fullName evidence="1">Uncharacterized protein</fullName>
    </submittedName>
</protein>
<name>A0A9W6G1G9_9BACT</name>
<gene>
    <name evidence="1" type="ORF">GHYDROH2_22820</name>
</gene>
<keyword evidence="2" id="KW-1185">Reference proteome</keyword>
<proteinExistence type="predicted"/>